<comment type="subcellular location">
    <subcellularLocation>
        <location evidence="2">Membrane</location>
        <topology evidence="2">Multi-pass membrane protein</topology>
    </subcellularLocation>
</comment>
<feature type="transmembrane region" description="Helical" evidence="11">
    <location>
        <begin position="97"/>
        <end position="117"/>
    </location>
</feature>
<dbReference type="SUPFAM" id="SSF50156">
    <property type="entry name" value="PDZ domain-like"/>
    <property type="match status" value="1"/>
</dbReference>
<evidence type="ECO:0000256" key="3">
    <source>
        <dbReference type="ARBA" id="ARBA00007931"/>
    </source>
</evidence>
<dbReference type="InterPro" id="IPR001478">
    <property type="entry name" value="PDZ"/>
</dbReference>
<protein>
    <submittedName>
        <fullName evidence="13">RIP metalloprotease RseP</fullName>
    </submittedName>
</protein>
<proteinExistence type="inferred from homology"/>
<dbReference type="PROSITE" id="PS50106">
    <property type="entry name" value="PDZ"/>
    <property type="match status" value="1"/>
</dbReference>
<evidence type="ECO:0000256" key="10">
    <source>
        <dbReference type="ARBA" id="ARBA00023136"/>
    </source>
</evidence>
<dbReference type="RefSeq" id="WP_089324714.1">
    <property type="nucleotide sequence ID" value="NZ_FZOR01000003.1"/>
</dbReference>
<dbReference type="Proteomes" id="UP000198318">
    <property type="component" value="Unassembled WGS sequence"/>
</dbReference>
<gene>
    <name evidence="13" type="ORF">SAMN05443665_100398</name>
</gene>
<dbReference type="CDD" id="cd06163">
    <property type="entry name" value="S2P-M50_PDZ_RseP-like"/>
    <property type="match status" value="1"/>
</dbReference>
<organism evidence="13 14">
    <name type="scientific">Actinomadura meyerae</name>
    <dbReference type="NCBI Taxonomy" id="240840"/>
    <lineage>
        <taxon>Bacteria</taxon>
        <taxon>Bacillati</taxon>
        <taxon>Actinomycetota</taxon>
        <taxon>Actinomycetes</taxon>
        <taxon>Streptosporangiales</taxon>
        <taxon>Thermomonosporaceae</taxon>
        <taxon>Actinomadura</taxon>
    </lineage>
</organism>
<evidence type="ECO:0000256" key="2">
    <source>
        <dbReference type="ARBA" id="ARBA00004141"/>
    </source>
</evidence>
<feature type="domain" description="PDZ" evidence="12">
    <location>
        <begin position="154"/>
        <end position="204"/>
    </location>
</feature>
<dbReference type="PANTHER" id="PTHR42837">
    <property type="entry name" value="REGULATOR OF SIGMA-E PROTEASE RSEP"/>
    <property type="match status" value="1"/>
</dbReference>
<evidence type="ECO:0000313" key="14">
    <source>
        <dbReference type="Proteomes" id="UP000198318"/>
    </source>
</evidence>
<dbReference type="PANTHER" id="PTHR42837:SF2">
    <property type="entry name" value="MEMBRANE METALLOPROTEASE ARASP2, CHLOROPLASTIC-RELATED"/>
    <property type="match status" value="1"/>
</dbReference>
<comment type="similarity">
    <text evidence="3">Belongs to the peptidase M50B family.</text>
</comment>
<evidence type="ECO:0000256" key="6">
    <source>
        <dbReference type="ARBA" id="ARBA00022801"/>
    </source>
</evidence>
<feature type="transmembrane region" description="Helical" evidence="11">
    <location>
        <begin position="371"/>
        <end position="392"/>
    </location>
</feature>
<dbReference type="GO" id="GO:0006508">
    <property type="term" value="P:proteolysis"/>
    <property type="evidence" value="ECO:0007669"/>
    <property type="project" value="UniProtKB-KW"/>
</dbReference>
<dbReference type="GO" id="GO:0004222">
    <property type="term" value="F:metalloendopeptidase activity"/>
    <property type="evidence" value="ECO:0007669"/>
    <property type="project" value="InterPro"/>
</dbReference>
<dbReference type="InterPro" id="IPR004387">
    <property type="entry name" value="Pept_M50_Zn"/>
</dbReference>
<dbReference type="InterPro" id="IPR008915">
    <property type="entry name" value="Peptidase_M50"/>
</dbReference>
<keyword evidence="5 11" id="KW-0812">Transmembrane</keyword>
<evidence type="ECO:0000256" key="4">
    <source>
        <dbReference type="ARBA" id="ARBA00022670"/>
    </source>
</evidence>
<keyword evidence="6" id="KW-0378">Hydrolase</keyword>
<evidence type="ECO:0000259" key="12">
    <source>
        <dbReference type="PROSITE" id="PS50106"/>
    </source>
</evidence>
<keyword evidence="7" id="KW-0862">Zinc</keyword>
<dbReference type="InterPro" id="IPR041489">
    <property type="entry name" value="PDZ_6"/>
</dbReference>
<evidence type="ECO:0000313" key="13">
    <source>
        <dbReference type="EMBL" id="SNS36761.1"/>
    </source>
</evidence>
<dbReference type="Gene3D" id="2.30.42.10">
    <property type="match status" value="1"/>
</dbReference>
<reference evidence="13 14" key="1">
    <citation type="submission" date="2017-06" db="EMBL/GenBank/DDBJ databases">
        <authorList>
            <person name="Kim H.J."/>
            <person name="Triplett B.A."/>
        </authorList>
    </citation>
    <scope>NUCLEOTIDE SEQUENCE [LARGE SCALE GENOMIC DNA]</scope>
    <source>
        <strain evidence="13 14">DSM 44715</strain>
    </source>
</reference>
<evidence type="ECO:0000256" key="9">
    <source>
        <dbReference type="ARBA" id="ARBA00023049"/>
    </source>
</evidence>
<dbReference type="GO" id="GO:0016020">
    <property type="term" value="C:membrane"/>
    <property type="evidence" value="ECO:0007669"/>
    <property type="project" value="UniProtKB-SubCell"/>
</dbReference>
<dbReference type="SMART" id="SM00228">
    <property type="entry name" value="PDZ"/>
    <property type="match status" value="1"/>
</dbReference>
<keyword evidence="14" id="KW-1185">Reference proteome</keyword>
<name>A0A239DX78_9ACTN</name>
<comment type="cofactor">
    <cofactor evidence="1">
        <name>Zn(2+)</name>
        <dbReference type="ChEBI" id="CHEBI:29105"/>
    </cofactor>
</comment>
<dbReference type="Pfam" id="PF17820">
    <property type="entry name" value="PDZ_6"/>
    <property type="match status" value="1"/>
</dbReference>
<sequence>MAFFLGAAAFVVALLASVMLHEGGHLLAAKRFGMKATQYFVGFGPTLWSTRRGETEYGVKAIPLGGFVKIVGYTPLEEIDAADRDRAFYRQPAGRRAIVIGAGVVANFVFAFVLLWVMAMTIGEPRPGTVTSTVDQVTSCVPATMRGGCGDGRPPSPAARAGLRAGDRIVAFNGAPVSDWDELTAAIGRAKPGETVKVTVRRPGASGPVTLPVTLADVGGEPFVGVSAKIAGGGYDRAGPVDAAVFAGRAIGRTVQGIGTVAADLPSALPRLFSPERESSPGGQVGSVVGATEVSGQIFSSDDTARDKVALFLSLVVSVNIFLGALNVLPLLPLDGGHLAVVAYERARAGVNRVRGRPDPGTVDMTRLLPLTYLAVLLLVGFGVLLILADLFNPLRLPE</sequence>
<feature type="transmembrane region" description="Helical" evidence="11">
    <location>
        <begin position="309"/>
        <end position="329"/>
    </location>
</feature>
<evidence type="ECO:0000256" key="7">
    <source>
        <dbReference type="ARBA" id="ARBA00022833"/>
    </source>
</evidence>
<keyword evidence="9 13" id="KW-0482">Metalloprotease</keyword>
<keyword evidence="10 11" id="KW-0472">Membrane</keyword>
<evidence type="ECO:0000256" key="11">
    <source>
        <dbReference type="SAM" id="Phobius"/>
    </source>
</evidence>
<evidence type="ECO:0000256" key="8">
    <source>
        <dbReference type="ARBA" id="ARBA00022989"/>
    </source>
</evidence>
<evidence type="ECO:0000256" key="1">
    <source>
        <dbReference type="ARBA" id="ARBA00001947"/>
    </source>
</evidence>
<dbReference type="Pfam" id="PF02163">
    <property type="entry name" value="Peptidase_M50"/>
    <property type="match status" value="1"/>
</dbReference>
<dbReference type="EMBL" id="FZOR01000003">
    <property type="protein sequence ID" value="SNS36761.1"/>
    <property type="molecule type" value="Genomic_DNA"/>
</dbReference>
<keyword evidence="8 11" id="KW-1133">Transmembrane helix</keyword>
<accession>A0A239DX78</accession>
<dbReference type="AlphaFoldDB" id="A0A239DX78"/>
<dbReference type="OrthoDB" id="9782003at2"/>
<dbReference type="InterPro" id="IPR036034">
    <property type="entry name" value="PDZ_sf"/>
</dbReference>
<evidence type="ECO:0000256" key="5">
    <source>
        <dbReference type="ARBA" id="ARBA00022692"/>
    </source>
</evidence>
<keyword evidence="4 13" id="KW-0645">Protease</keyword>